<proteinExistence type="predicted"/>
<keyword evidence="5" id="KW-1185">Reference proteome</keyword>
<reference evidence="4" key="1">
    <citation type="submission" date="2022-09" db="EMBL/GenBank/DDBJ databases">
        <title>Aureispira anguillicida sp. nov., isolated from Leptocephalus of Japanese eel Anguilla japonica.</title>
        <authorList>
            <person name="Yuasa K."/>
            <person name="Mekata T."/>
            <person name="Ikunari K."/>
        </authorList>
    </citation>
    <scope>NUCLEOTIDE SEQUENCE</scope>
    <source>
        <strain evidence="4">EL160426</strain>
    </source>
</reference>
<accession>A0A916DT55</accession>
<dbReference type="KEGG" id="aup:AsAng_0023190"/>
<evidence type="ECO:0000313" key="5">
    <source>
        <dbReference type="Proteomes" id="UP001060919"/>
    </source>
</evidence>
<evidence type="ECO:0000256" key="1">
    <source>
        <dbReference type="SAM" id="MobiDB-lite"/>
    </source>
</evidence>
<feature type="transmembrane region" description="Helical" evidence="2">
    <location>
        <begin position="92"/>
        <end position="123"/>
    </location>
</feature>
<dbReference type="EMBL" id="AP026867">
    <property type="protein sequence ID" value="BDS11605.1"/>
    <property type="molecule type" value="Genomic_DNA"/>
</dbReference>
<feature type="transmembrane region" description="Helical" evidence="2">
    <location>
        <begin position="135"/>
        <end position="159"/>
    </location>
</feature>
<evidence type="ECO:0000313" key="4">
    <source>
        <dbReference type="EMBL" id="BDS11605.1"/>
    </source>
</evidence>
<evidence type="ECO:0000256" key="3">
    <source>
        <dbReference type="SAM" id="SignalP"/>
    </source>
</evidence>
<feature type="signal peptide" evidence="3">
    <location>
        <begin position="1"/>
        <end position="28"/>
    </location>
</feature>
<keyword evidence="2" id="KW-0812">Transmembrane</keyword>
<keyword evidence="2" id="KW-1133">Transmembrane helix</keyword>
<dbReference type="RefSeq" id="WP_264792761.1">
    <property type="nucleotide sequence ID" value="NZ_AP026867.1"/>
</dbReference>
<name>A0A916DT55_9BACT</name>
<keyword evidence="2" id="KW-0472">Membrane</keyword>
<protein>
    <submittedName>
        <fullName evidence="4">Uncharacterized protein</fullName>
    </submittedName>
</protein>
<feature type="compositionally biased region" description="Basic and acidic residues" evidence="1">
    <location>
        <begin position="29"/>
        <end position="43"/>
    </location>
</feature>
<feature type="chain" id="PRO_5036996524" evidence="3">
    <location>
        <begin position="29"/>
        <end position="197"/>
    </location>
</feature>
<feature type="region of interest" description="Disordered" evidence="1">
    <location>
        <begin position="28"/>
        <end position="50"/>
    </location>
</feature>
<dbReference type="AlphaFoldDB" id="A0A916DT55"/>
<organism evidence="4 5">
    <name type="scientific">Aureispira anguillae</name>
    <dbReference type="NCBI Taxonomy" id="2864201"/>
    <lineage>
        <taxon>Bacteria</taxon>
        <taxon>Pseudomonadati</taxon>
        <taxon>Bacteroidota</taxon>
        <taxon>Saprospiria</taxon>
        <taxon>Saprospirales</taxon>
        <taxon>Saprospiraceae</taxon>
        <taxon>Aureispira</taxon>
    </lineage>
</organism>
<dbReference type="Proteomes" id="UP001060919">
    <property type="component" value="Chromosome"/>
</dbReference>
<sequence>MKKLISPTCLLSCLFAALFLLSSFSVDYSRSDSRDDNPPITKKENRRKNRLEKRQAKLTKRLKKSKSTAQRQAIQKKIRGIQKKQNDGGTPAIGIVGMVLSCISFVLLLVLLFSALILLFITVLGGTAASTGFPYLFLIVLGLGVAFAGLVISIISLILNKNNPERFTRRGFGIAGMIIGSIALGIFLIAALIFFFA</sequence>
<keyword evidence="3" id="KW-0732">Signal</keyword>
<gene>
    <name evidence="4" type="ORF">AsAng_0023190</name>
</gene>
<feature type="transmembrane region" description="Helical" evidence="2">
    <location>
        <begin position="171"/>
        <end position="196"/>
    </location>
</feature>
<evidence type="ECO:0000256" key="2">
    <source>
        <dbReference type="SAM" id="Phobius"/>
    </source>
</evidence>